<evidence type="ECO:0000313" key="2">
    <source>
        <dbReference type="Proteomes" id="UP000438429"/>
    </source>
</evidence>
<accession>A0A6A4RSG4</accession>
<organism evidence="1 2">
    <name type="scientific">Scophthalmus maximus</name>
    <name type="common">Turbot</name>
    <name type="synonym">Psetta maxima</name>
    <dbReference type="NCBI Taxonomy" id="52904"/>
    <lineage>
        <taxon>Eukaryota</taxon>
        <taxon>Metazoa</taxon>
        <taxon>Chordata</taxon>
        <taxon>Craniata</taxon>
        <taxon>Vertebrata</taxon>
        <taxon>Euteleostomi</taxon>
        <taxon>Actinopterygii</taxon>
        <taxon>Neopterygii</taxon>
        <taxon>Teleostei</taxon>
        <taxon>Neoteleostei</taxon>
        <taxon>Acanthomorphata</taxon>
        <taxon>Carangaria</taxon>
        <taxon>Pleuronectiformes</taxon>
        <taxon>Pleuronectoidei</taxon>
        <taxon>Scophthalmidae</taxon>
        <taxon>Scophthalmus</taxon>
    </lineage>
</organism>
<dbReference type="EMBL" id="VEVO01000022">
    <property type="protein sequence ID" value="KAF0023227.1"/>
    <property type="molecule type" value="Genomic_DNA"/>
</dbReference>
<evidence type="ECO:0000313" key="1">
    <source>
        <dbReference type="EMBL" id="KAF0023227.1"/>
    </source>
</evidence>
<dbReference type="Proteomes" id="UP000438429">
    <property type="component" value="Unassembled WGS sequence"/>
</dbReference>
<sequence length="227" mass="25944">MEDDASQEAHLQNLFTRMQRSKGGILTRKFNLIVLVSTSSCLIVLVLAQEREQAYKANTEAGLERMEQRVFTMSVCQRTDAGQGAAATVQQFDSEGKWRGNTVFVFFSANGLSQRTFFKLSVKFCKQQRGSERWTTKKRLKAFALFCLGTERALTTGLVLQNWSTKSYDEKQKKNLSEKCLENGECVYFYEHQVKQNRFKESICYIVCNLHVRRRHPRAGAASPGDV</sequence>
<gene>
    <name evidence="1" type="ORF">F2P81_023857</name>
</gene>
<comment type="caution">
    <text evidence="1">The sequence shown here is derived from an EMBL/GenBank/DDBJ whole genome shotgun (WGS) entry which is preliminary data.</text>
</comment>
<dbReference type="AlphaFoldDB" id="A0A6A4RSG4"/>
<name>A0A6A4RSG4_SCOMX</name>
<reference evidence="1 2" key="1">
    <citation type="submission" date="2019-06" db="EMBL/GenBank/DDBJ databases">
        <title>Draft genomes of female and male turbot (Scophthalmus maximus).</title>
        <authorList>
            <person name="Xu H."/>
            <person name="Xu X.-W."/>
            <person name="Shao C."/>
            <person name="Chen S."/>
        </authorList>
    </citation>
    <scope>NUCLEOTIDE SEQUENCE [LARGE SCALE GENOMIC DNA]</scope>
    <source>
        <strain evidence="1">Ysfricsl-2016a</strain>
        <tissue evidence="1">Blood</tissue>
    </source>
</reference>
<proteinExistence type="predicted"/>
<protein>
    <submittedName>
        <fullName evidence="1">Uncharacterized protein</fullName>
    </submittedName>
</protein>